<protein>
    <submittedName>
        <fullName evidence="4">GNAT family N-acetyltransferase</fullName>
    </submittedName>
</protein>
<gene>
    <name evidence="4" type="ORF">G4Y79_11885</name>
</gene>
<evidence type="ECO:0000256" key="2">
    <source>
        <dbReference type="ARBA" id="ARBA00023315"/>
    </source>
</evidence>
<dbReference type="RefSeq" id="WP_195173095.1">
    <property type="nucleotide sequence ID" value="NZ_CP062983.1"/>
</dbReference>
<dbReference type="Proteomes" id="UP000594468">
    <property type="component" value="Chromosome"/>
</dbReference>
<keyword evidence="1 4" id="KW-0808">Transferase</keyword>
<dbReference type="AlphaFoldDB" id="A0A7S8IGT2"/>
<dbReference type="InterPro" id="IPR016181">
    <property type="entry name" value="Acyl_CoA_acyltransferase"/>
</dbReference>
<dbReference type="KEGG" id="pmet:G4Y79_11885"/>
<evidence type="ECO:0000256" key="1">
    <source>
        <dbReference type="ARBA" id="ARBA00022679"/>
    </source>
</evidence>
<sequence>MRIAVATEQDIPAIREVLHASWLAANEAIYSAAYIERFLKRTFTEKGLTHAVNNQGAVYLVAFAEDRLVGVCHFGAPLFDDCETRKELYYIYVHPDYWGQGVGTALLDELGHYLRPQRKTEVFTYLNPQSDAALDFFIHRGFVHLPSEDKDGESYLRRVL</sequence>
<dbReference type="InterPro" id="IPR000182">
    <property type="entry name" value="GNAT_dom"/>
</dbReference>
<evidence type="ECO:0000313" key="4">
    <source>
        <dbReference type="EMBL" id="QPC85032.1"/>
    </source>
</evidence>
<dbReference type="PROSITE" id="PS51186">
    <property type="entry name" value="GNAT"/>
    <property type="match status" value="1"/>
</dbReference>
<dbReference type="InterPro" id="IPR050832">
    <property type="entry name" value="Bact_Acetyltransf"/>
</dbReference>
<reference evidence="4 5" key="1">
    <citation type="submission" date="2020-02" db="EMBL/GenBank/DDBJ databases">
        <authorList>
            <person name="Zheng R.K."/>
            <person name="Sun C.M."/>
        </authorList>
    </citation>
    <scope>NUCLEOTIDE SEQUENCE [LARGE SCALE GENOMIC DNA]</scope>
    <source>
        <strain evidence="5">rifampicinis</strain>
    </source>
</reference>
<evidence type="ECO:0000259" key="3">
    <source>
        <dbReference type="PROSITE" id="PS51186"/>
    </source>
</evidence>
<dbReference type="PANTHER" id="PTHR43877">
    <property type="entry name" value="AMINOALKYLPHOSPHONATE N-ACETYLTRANSFERASE-RELATED-RELATED"/>
    <property type="match status" value="1"/>
</dbReference>
<proteinExistence type="predicted"/>
<evidence type="ECO:0000313" key="5">
    <source>
        <dbReference type="Proteomes" id="UP000594468"/>
    </source>
</evidence>
<dbReference type="Pfam" id="PF00583">
    <property type="entry name" value="Acetyltransf_1"/>
    <property type="match status" value="1"/>
</dbReference>
<dbReference type="GO" id="GO:0016747">
    <property type="term" value="F:acyltransferase activity, transferring groups other than amino-acyl groups"/>
    <property type="evidence" value="ECO:0007669"/>
    <property type="project" value="InterPro"/>
</dbReference>
<name>A0A7S8IGT2_9CHLR</name>
<organism evidence="4 5">
    <name type="scientific">Phototrophicus methaneseepsis</name>
    <dbReference type="NCBI Taxonomy" id="2710758"/>
    <lineage>
        <taxon>Bacteria</taxon>
        <taxon>Bacillati</taxon>
        <taxon>Chloroflexota</taxon>
        <taxon>Candidatus Thermofontia</taxon>
        <taxon>Phototrophicales</taxon>
        <taxon>Phototrophicaceae</taxon>
        <taxon>Phototrophicus</taxon>
    </lineage>
</organism>
<dbReference type="EMBL" id="CP062983">
    <property type="protein sequence ID" value="QPC85032.1"/>
    <property type="molecule type" value="Genomic_DNA"/>
</dbReference>
<accession>A0A7S8IGT2</accession>
<keyword evidence="5" id="KW-1185">Reference proteome</keyword>
<dbReference type="Gene3D" id="3.40.630.30">
    <property type="match status" value="1"/>
</dbReference>
<dbReference type="SUPFAM" id="SSF55729">
    <property type="entry name" value="Acyl-CoA N-acyltransferases (Nat)"/>
    <property type="match status" value="1"/>
</dbReference>
<feature type="domain" description="N-acetyltransferase" evidence="3">
    <location>
        <begin position="1"/>
        <end position="160"/>
    </location>
</feature>
<keyword evidence="2" id="KW-0012">Acyltransferase</keyword>
<dbReference type="CDD" id="cd04301">
    <property type="entry name" value="NAT_SF"/>
    <property type="match status" value="1"/>
</dbReference>